<feature type="transmembrane region" description="Helical" evidence="1">
    <location>
        <begin position="52"/>
        <end position="69"/>
    </location>
</feature>
<evidence type="ECO:0008006" key="4">
    <source>
        <dbReference type="Google" id="ProtNLM"/>
    </source>
</evidence>
<feature type="transmembrane region" description="Helical" evidence="1">
    <location>
        <begin position="159"/>
        <end position="177"/>
    </location>
</feature>
<feature type="transmembrane region" description="Helical" evidence="1">
    <location>
        <begin position="197"/>
        <end position="218"/>
    </location>
</feature>
<reference evidence="2 3" key="1">
    <citation type="submission" date="2020-08" db="EMBL/GenBank/DDBJ databases">
        <title>Genomic Encyclopedia of Type Strains, Phase IV (KMG-IV): sequencing the most valuable type-strain genomes for metagenomic binning, comparative biology and taxonomic classification.</title>
        <authorList>
            <person name="Goeker M."/>
        </authorList>
    </citation>
    <scope>NUCLEOTIDE SEQUENCE [LARGE SCALE GENOMIC DNA]</scope>
    <source>
        <strain evidence="2 3">DSM 27939</strain>
    </source>
</reference>
<proteinExistence type="predicted"/>
<sequence>MNHDSLPVTREEREHARREALYRQAKFEFGVSLIARAAIVLLIPFLLQNTTYTPVALLAGLLVAEFFSYRSDSTKGLAEQVARAIDYHDSLGWPLKEKQRLNAASGVSERLLNKVVSEHRAKNRRYFDTPVEVGPNRAAENVKQSAWYTGEQARGMQALMWWMVLLTLLAAAGYFVYTTAQSVSVGGNEGLQNYAGALKTTIALITAANSLGLVKLAMGYGKAAQAAQRHYDLAEEYAKRGSALLEKDAVFLLASYHTARGSMPLIPQWWWNRQEKTLNRRWRQEVLDRT</sequence>
<evidence type="ECO:0000313" key="3">
    <source>
        <dbReference type="Proteomes" id="UP000552709"/>
    </source>
</evidence>
<dbReference type="RefSeq" id="WP_184135787.1">
    <property type="nucleotide sequence ID" value="NZ_JACHFL010000013.1"/>
</dbReference>
<keyword evidence="1" id="KW-0812">Transmembrane</keyword>
<protein>
    <recommendedName>
        <fullName evidence="4">DUF4231 domain-containing protein</fullName>
    </recommendedName>
</protein>
<dbReference type="Proteomes" id="UP000552709">
    <property type="component" value="Unassembled WGS sequence"/>
</dbReference>
<feature type="transmembrane region" description="Helical" evidence="1">
    <location>
        <begin position="27"/>
        <end position="46"/>
    </location>
</feature>
<name>A0A7W8JXT1_9DEIO</name>
<keyword evidence="3" id="KW-1185">Reference proteome</keyword>
<accession>A0A7W8JXT1</accession>
<keyword evidence="1" id="KW-0472">Membrane</keyword>
<evidence type="ECO:0000313" key="2">
    <source>
        <dbReference type="EMBL" id="MBB5364838.1"/>
    </source>
</evidence>
<dbReference type="AlphaFoldDB" id="A0A7W8JXT1"/>
<comment type="caution">
    <text evidence="2">The sequence shown here is derived from an EMBL/GenBank/DDBJ whole genome shotgun (WGS) entry which is preliminary data.</text>
</comment>
<organism evidence="2 3">
    <name type="scientific">Deinococcus humi</name>
    <dbReference type="NCBI Taxonomy" id="662880"/>
    <lineage>
        <taxon>Bacteria</taxon>
        <taxon>Thermotogati</taxon>
        <taxon>Deinococcota</taxon>
        <taxon>Deinococci</taxon>
        <taxon>Deinococcales</taxon>
        <taxon>Deinococcaceae</taxon>
        <taxon>Deinococcus</taxon>
    </lineage>
</organism>
<keyword evidence="1" id="KW-1133">Transmembrane helix</keyword>
<evidence type="ECO:0000256" key="1">
    <source>
        <dbReference type="SAM" id="Phobius"/>
    </source>
</evidence>
<dbReference type="EMBL" id="JACHFL010000013">
    <property type="protein sequence ID" value="MBB5364838.1"/>
    <property type="molecule type" value="Genomic_DNA"/>
</dbReference>
<gene>
    <name evidence="2" type="ORF">HNQ08_003951</name>
</gene>